<comment type="caution">
    <text evidence="2">The sequence shown here is derived from an EMBL/GenBank/DDBJ whole genome shotgun (WGS) entry which is preliminary data.</text>
</comment>
<protein>
    <submittedName>
        <fullName evidence="2">Uncharacterized protein</fullName>
    </submittedName>
</protein>
<dbReference type="CDD" id="cd12914">
    <property type="entry name" value="PDC1_DGC_like"/>
    <property type="match status" value="1"/>
</dbReference>
<name>A0A935K1G3_9RHOO</name>
<organism evidence="2 3">
    <name type="scientific">Candidatus Dechloromonas phosphorivorans</name>
    <dbReference type="NCBI Taxonomy" id="2899244"/>
    <lineage>
        <taxon>Bacteria</taxon>
        <taxon>Pseudomonadati</taxon>
        <taxon>Pseudomonadota</taxon>
        <taxon>Betaproteobacteria</taxon>
        <taxon>Rhodocyclales</taxon>
        <taxon>Azonexaceae</taxon>
        <taxon>Dechloromonas</taxon>
    </lineage>
</organism>
<feature type="transmembrane region" description="Helical" evidence="1">
    <location>
        <begin position="12"/>
        <end position="35"/>
    </location>
</feature>
<dbReference type="Gene3D" id="3.30.450.20">
    <property type="entry name" value="PAS domain"/>
    <property type="match status" value="1"/>
</dbReference>
<evidence type="ECO:0000313" key="2">
    <source>
        <dbReference type="EMBL" id="MBK7417472.1"/>
    </source>
</evidence>
<sequence length="274" mass="30824">MAPLSTNKARKGLQLWFALISLAMAGVVLLGYVLWSAYNETWQDAESTANGYAEILEVRLDTVLRRVDADLQVIIARLPHEAMARGNVQSFREQIEKSLEQHRVAFPEVSGFRVIDAHGDVLYLAGGGEVNLADRDYFAALRDGRVRGIFFAGDYFADYWSPSAGRCAGAAFTGWRFWASLARRLNLAILSKFSSRFALVRRALAVRRLDNHGLAFRQPPEAELMNQVLPPTNPLVQNLLRREQKLVRCEQLQLSTVCSEFTHIVPGLIIRFMS</sequence>
<reference evidence="2 3" key="1">
    <citation type="submission" date="2020-10" db="EMBL/GenBank/DDBJ databases">
        <title>Connecting structure to function with the recovery of over 1000 high-quality activated sludge metagenome-assembled genomes encoding full-length rRNA genes using long-read sequencing.</title>
        <authorList>
            <person name="Singleton C.M."/>
            <person name="Petriglieri F."/>
            <person name="Kristensen J.M."/>
            <person name="Kirkegaard R.H."/>
            <person name="Michaelsen T.Y."/>
            <person name="Andersen M.H."/>
            <person name="Karst S.M."/>
            <person name="Dueholm M.S."/>
            <person name="Nielsen P.H."/>
            <person name="Albertsen M."/>
        </authorList>
    </citation>
    <scope>NUCLEOTIDE SEQUENCE [LARGE SCALE GENOMIC DNA]</scope>
    <source>
        <strain evidence="2">EsbW_18-Q3-R4-48_BATAC.463</strain>
    </source>
</reference>
<evidence type="ECO:0000256" key="1">
    <source>
        <dbReference type="SAM" id="Phobius"/>
    </source>
</evidence>
<dbReference type="AlphaFoldDB" id="A0A935K1G3"/>
<accession>A0A935K1G3</accession>
<evidence type="ECO:0000313" key="3">
    <source>
        <dbReference type="Proteomes" id="UP000739411"/>
    </source>
</evidence>
<keyword evidence="1" id="KW-0812">Transmembrane</keyword>
<keyword evidence="1" id="KW-0472">Membrane</keyword>
<dbReference type="EMBL" id="JADJMS010000052">
    <property type="protein sequence ID" value="MBK7417472.1"/>
    <property type="molecule type" value="Genomic_DNA"/>
</dbReference>
<gene>
    <name evidence="2" type="ORF">IPJ38_22685</name>
</gene>
<keyword evidence="1" id="KW-1133">Transmembrane helix</keyword>
<dbReference type="Proteomes" id="UP000739411">
    <property type="component" value="Unassembled WGS sequence"/>
</dbReference>
<proteinExistence type="predicted"/>